<proteinExistence type="predicted"/>
<evidence type="ECO:0000313" key="2">
    <source>
        <dbReference type="EMBL" id="CAG8760608.1"/>
    </source>
</evidence>
<evidence type="ECO:0000313" key="3">
    <source>
        <dbReference type="Proteomes" id="UP000789901"/>
    </source>
</evidence>
<feature type="coiled-coil region" evidence="1">
    <location>
        <begin position="8"/>
        <end position="46"/>
    </location>
</feature>
<sequence>KVGVLNKLTRLKTRNECLEEKLEYYKEQQEKDQKRYEEIQKCYEKQQKESQKRYDLLLTKYNYLNEYREIFVVLNRQKNFQKKTVHRFKGQKM</sequence>
<organism evidence="2 3">
    <name type="scientific">Gigaspora margarita</name>
    <dbReference type="NCBI Taxonomy" id="4874"/>
    <lineage>
        <taxon>Eukaryota</taxon>
        <taxon>Fungi</taxon>
        <taxon>Fungi incertae sedis</taxon>
        <taxon>Mucoromycota</taxon>
        <taxon>Glomeromycotina</taxon>
        <taxon>Glomeromycetes</taxon>
        <taxon>Diversisporales</taxon>
        <taxon>Gigasporaceae</taxon>
        <taxon>Gigaspora</taxon>
    </lineage>
</organism>
<dbReference type="Proteomes" id="UP000789901">
    <property type="component" value="Unassembled WGS sequence"/>
</dbReference>
<protein>
    <submittedName>
        <fullName evidence="2">3269_t:CDS:1</fullName>
    </submittedName>
</protein>
<accession>A0ABN7VDP8</accession>
<evidence type="ECO:0000256" key="1">
    <source>
        <dbReference type="SAM" id="Coils"/>
    </source>
</evidence>
<gene>
    <name evidence="2" type="ORF">GMARGA_LOCUS17430</name>
</gene>
<reference evidence="2 3" key="1">
    <citation type="submission" date="2021-06" db="EMBL/GenBank/DDBJ databases">
        <authorList>
            <person name="Kallberg Y."/>
            <person name="Tangrot J."/>
            <person name="Rosling A."/>
        </authorList>
    </citation>
    <scope>NUCLEOTIDE SEQUENCE [LARGE SCALE GENOMIC DNA]</scope>
    <source>
        <strain evidence="2 3">120-4 pot B 10/14</strain>
    </source>
</reference>
<keyword evidence="1" id="KW-0175">Coiled coil</keyword>
<feature type="non-terminal residue" evidence="2">
    <location>
        <position position="1"/>
    </location>
</feature>
<name>A0ABN7VDP8_GIGMA</name>
<dbReference type="EMBL" id="CAJVQB010013202">
    <property type="protein sequence ID" value="CAG8760608.1"/>
    <property type="molecule type" value="Genomic_DNA"/>
</dbReference>
<comment type="caution">
    <text evidence="2">The sequence shown here is derived from an EMBL/GenBank/DDBJ whole genome shotgun (WGS) entry which is preliminary data.</text>
</comment>
<keyword evidence="3" id="KW-1185">Reference proteome</keyword>